<dbReference type="AlphaFoldDB" id="A0A266QE07"/>
<comment type="subcellular location">
    <subcellularLocation>
        <location evidence="1">Membrane</location>
        <topology evidence="1">Multi-pass membrane protein</topology>
    </subcellularLocation>
</comment>
<dbReference type="SUPFAM" id="SSF58104">
    <property type="entry name" value="Methyl-accepting chemotaxis protein (MCP) signaling domain"/>
    <property type="match status" value="1"/>
</dbReference>
<dbReference type="EMBL" id="NHNI01000001">
    <property type="protein sequence ID" value="OZY87599.1"/>
    <property type="molecule type" value="Genomic_DNA"/>
</dbReference>
<dbReference type="GO" id="GO:0007165">
    <property type="term" value="P:signal transduction"/>
    <property type="evidence" value="ECO:0007669"/>
    <property type="project" value="UniProtKB-KW"/>
</dbReference>
<proteinExistence type="inferred from homology"/>
<dbReference type="Gene3D" id="1.10.287.950">
    <property type="entry name" value="Methyl-accepting chemotaxis protein"/>
    <property type="match status" value="1"/>
</dbReference>
<gene>
    <name evidence="11" type="ORF">CBP51_11705</name>
</gene>
<evidence type="ECO:0000256" key="1">
    <source>
        <dbReference type="ARBA" id="ARBA00004141"/>
    </source>
</evidence>
<dbReference type="InterPro" id="IPR004090">
    <property type="entry name" value="Chemotax_Me-accpt_rcpt"/>
</dbReference>
<protein>
    <submittedName>
        <fullName evidence="11">Chemotaxis protein</fullName>
    </submittedName>
</protein>
<dbReference type="STRING" id="1209072.GCA_000766945_01891"/>
<dbReference type="PANTHER" id="PTHR32089:SF119">
    <property type="entry name" value="METHYL-ACCEPTING CHEMOTAXIS PROTEIN CTPL"/>
    <property type="match status" value="1"/>
</dbReference>
<dbReference type="Proteomes" id="UP000216101">
    <property type="component" value="Unassembled WGS sequence"/>
</dbReference>
<dbReference type="InterPro" id="IPR003660">
    <property type="entry name" value="HAMP_dom"/>
</dbReference>
<evidence type="ECO:0000259" key="10">
    <source>
        <dbReference type="PROSITE" id="PS50885"/>
    </source>
</evidence>
<comment type="similarity">
    <text evidence="6">Belongs to the methyl-accepting chemotaxis (MCP) protein family.</text>
</comment>
<keyword evidence="12" id="KW-1185">Reference proteome</keyword>
<evidence type="ECO:0000256" key="4">
    <source>
        <dbReference type="ARBA" id="ARBA00023136"/>
    </source>
</evidence>
<comment type="caution">
    <text evidence="11">The sequence shown here is derived from an EMBL/GenBank/DDBJ whole genome shotgun (WGS) entry which is preliminary data.</text>
</comment>
<name>A0A266QE07_9GAMM</name>
<evidence type="ECO:0000313" key="11">
    <source>
        <dbReference type="EMBL" id="OZY87599.1"/>
    </source>
</evidence>
<dbReference type="SMART" id="SM00283">
    <property type="entry name" value="MA"/>
    <property type="match status" value="1"/>
</dbReference>
<dbReference type="InterPro" id="IPR004089">
    <property type="entry name" value="MCPsignal_dom"/>
</dbReference>
<feature type="transmembrane region" description="Helical" evidence="8">
    <location>
        <begin position="12"/>
        <end position="37"/>
    </location>
</feature>
<dbReference type="Pfam" id="PF00015">
    <property type="entry name" value="MCPsignal"/>
    <property type="match status" value="1"/>
</dbReference>
<dbReference type="GO" id="GO:0016020">
    <property type="term" value="C:membrane"/>
    <property type="evidence" value="ECO:0007669"/>
    <property type="project" value="UniProtKB-SubCell"/>
</dbReference>
<keyword evidence="2 8" id="KW-0812">Transmembrane</keyword>
<keyword evidence="4 8" id="KW-0472">Membrane</keyword>
<evidence type="ECO:0000256" key="5">
    <source>
        <dbReference type="ARBA" id="ARBA00023224"/>
    </source>
</evidence>
<organism evidence="11 12">
    <name type="scientific">Cellvibrio mixtus</name>
    <dbReference type="NCBI Taxonomy" id="39650"/>
    <lineage>
        <taxon>Bacteria</taxon>
        <taxon>Pseudomonadati</taxon>
        <taxon>Pseudomonadota</taxon>
        <taxon>Gammaproteobacteria</taxon>
        <taxon>Cellvibrionales</taxon>
        <taxon>Cellvibrionaceae</taxon>
        <taxon>Cellvibrio</taxon>
    </lineage>
</organism>
<feature type="transmembrane region" description="Helical" evidence="8">
    <location>
        <begin position="304"/>
        <end position="322"/>
    </location>
</feature>
<evidence type="ECO:0000256" key="8">
    <source>
        <dbReference type="SAM" id="Phobius"/>
    </source>
</evidence>
<dbReference type="CDD" id="cd11386">
    <property type="entry name" value="MCP_signal"/>
    <property type="match status" value="1"/>
</dbReference>
<feature type="domain" description="HAMP" evidence="10">
    <location>
        <begin position="340"/>
        <end position="391"/>
    </location>
</feature>
<keyword evidence="3 8" id="KW-1133">Transmembrane helix</keyword>
<dbReference type="PANTHER" id="PTHR32089">
    <property type="entry name" value="METHYL-ACCEPTING CHEMOTAXIS PROTEIN MCPB"/>
    <property type="match status" value="1"/>
</dbReference>
<sequence>MKTDSKIAAFRAKPATVVATALLVGSFVAAVVLLVLINQGKTNDQRYLQQASDLRAQAYRLTSLARDATSGDEKAFGELSGVVSSMSSTWDMLRSSDERTRKALSSEFDNFGSTWNRVQNNAKDIATNKELIVSLNNVGNTLNDNLPTLQTEHNNIVDILLESGAPADQAIQAQLLSWRAERIGRNVDKMLRGDADAGNAADQFNRDANFYARVLTAMKEGDPALRISRVSDPQARASLDQITQLFDGVSKSIQEMVDGSTNLTRARQASDALLVDTPQLLQGLASISDKLTVQADNRPFVNNTWVIVFAAITLISLFYLGFNQYRGARKRADETTETNERNQTAILRLLDELADLADGDLTTTATVTEDFTGAIADSINFTIDQLRILVARINETAVNVSAAAQETQQTALHLAEASEHQAQEIAGASAAVNEMAVTIDQVSANAAESAAVAERAVSIAGNGAKVVQNTIHGMDTIREQIQDTSKRIKRLGESSQEIGDIVSLINDIADQTNILALNAAIQASMAGDAGRGFAVVADEVQRLAERSAAATKQIEALVKTIQNDTNEAVISMEQTTSEVVRGARLAQDAGVALEEIENVSSSLAELIQNISNAARQQASSAGHISNTMNVIQEITTQTSAGTSATAQSIGNLAEMALDLRESVAGFKLPEEDMSEGRANAARKAMATTPAMEFDSNTDVIDLDEELLPNDDIFANASKA</sequence>
<dbReference type="FunFam" id="1.10.287.950:FF:000001">
    <property type="entry name" value="Methyl-accepting chemotaxis sensory transducer"/>
    <property type="match status" value="1"/>
</dbReference>
<keyword evidence="5 7" id="KW-0807">Transducer</keyword>
<evidence type="ECO:0000256" key="2">
    <source>
        <dbReference type="ARBA" id="ARBA00022692"/>
    </source>
</evidence>
<dbReference type="RefSeq" id="WP_094984980.1">
    <property type="nucleotide sequence ID" value="NZ_NHNI01000001.1"/>
</dbReference>
<evidence type="ECO:0000313" key="12">
    <source>
        <dbReference type="Proteomes" id="UP000216101"/>
    </source>
</evidence>
<evidence type="ECO:0000259" key="9">
    <source>
        <dbReference type="PROSITE" id="PS50111"/>
    </source>
</evidence>
<dbReference type="PRINTS" id="PR00260">
    <property type="entry name" value="CHEMTRNSDUCR"/>
</dbReference>
<evidence type="ECO:0000256" key="6">
    <source>
        <dbReference type="ARBA" id="ARBA00029447"/>
    </source>
</evidence>
<dbReference type="GO" id="GO:0004888">
    <property type="term" value="F:transmembrane signaling receptor activity"/>
    <property type="evidence" value="ECO:0007669"/>
    <property type="project" value="InterPro"/>
</dbReference>
<dbReference type="PROSITE" id="PS50885">
    <property type="entry name" value="HAMP"/>
    <property type="match status" value="1"/>
</dbReference>
<reference evidence="12" key="1">
    <citation type="submission" date="2017-05" db="EMBL/GenBank/DDBJ databases">
        <authorList>
            <person name="Barney B.M."/>
        </authorList>
    </citation>
    <scope>NUCLEOTIDE SEQUENCE [LARGE SCALE GENOMIC DNA]</scope>
    <source>
        <strain evidence="12">PSBB022</strain>
    </source>
</reference>
<dbReference type="PROSITE" id="PS50111">
    <property type="entry name" value="CHEMOTAXIS_TRANSDUC_2"/>
    <property type="match status" value="1"/>
</dbReference>
<evidence type="ECO:0000256" key="7">
    <source>
        <dbReference type="PROSITE-ProRule" id="PRU00284"/>
    </source>
</evidence>
<feature type="domain" description="Methyl-accepting transducer" evidence="9">
    <location>
        <begin position="396"/>
        <end position="632"/>
    </location>
</feature>
<accession>A0A266QE07</accession>
<dbReference type="GO" id="GO:0006935">
    <property type="term" value="P:chemotaxis"/>
    <property type="evidence" value="ECO:0007669"/>
    <property type="project" value="InterPro"/>
</dbReference>
<evidence type="ECO:0000256" key="3">
    <source>
        <dbReference type="ARBA" id="ARBA00022989"/>
    </source>
</evidence>